<dbReference type="Proteomes" id="UP000664480">
    <property type="component" value="Unassembled WGS sequence"/>
</dbReference>
<feature type="domain" description="DUF4145" evidence="1">
    <location>
        <begin position="53"/>
        <end position="91"/>
    </location>
</feature>
<dbReference type="InterPro" id="IPR025285">
    <property type="entry name" value="DUF4145"/>
</dbReference>
<dbReference type="EMBL" id="JAFKCU010000001">
    <property type="protein sequence ID" value="MBN7814244.1"/>
    <property type="molecule type" value="Genomic_DNA"/>
</dbReference>
<comment type="caution">
    <text evidence="2">The sequence shown here is derived from an EMBL/GenBank/DDBJ whole genome shotgun (WGS) entry which is preliminary data.</text>
</comment>
<sequence length="153" mass="17660">MSEENNLNKIRGQVIDKTNQIETILSTSLFNHFEPKKNQFQFKFILLDTQLINLGSKIKILHSLGLINNSDKNLLHEIINLRNIFAHAPTYDSAHWQSESEESEYLIKIGNSKTLPVMKKGEIIFHDPEELLSEFNEKVDKINPTLEKLNSKS</sequence>
<accession>A0ABS3CCH9</accession>
<evidence type="ECO:0000313" key="2">
    <source>
        <dbReference type="EMBL" id="MBN7814244.1"/>
    </source>
</evidence>
<dbReference type="InterPro" id="IPR038026">
    <property type="entry name" value="MtlR-like_sf"/>
</dbReference>
<reference evidence="2 3" key="1">
    <citation type="submission" date="2021-03" db="EMBL/GenBank/DDBJ databases">
        <title>novel species isolated from a fishpond in China.</title>
        <authorList>
            <person name="Lu H."/>
            <person name="Cai Z."/>
        </authorList>
    </citation>
    <scope>NUCLEOTIDE SEQUENCE [LARGE SCALE GENOMIC DNA]</scope>
    <source>
        <strain evidence="2 3">YJ13C</strain>
    </source>
</reference>
<proteinExistence type="predicted"/>
<keyword evidence="3" id="KW-1185">Reference proteome</keyword>
<name>A0ABS3CCH9_9BACT</name>
<dbReference type="RefSeq" id="WP_206584900.1">
    <property type="nucleotide sequence ID" value="NZ_JAFKCU010000001.1"/>
</dbReference>
<gene>
    <name evidence="2" type="ORF">J0A69_02335</name>
</gene>
<dbReference type="SUPFAM" id="SSF158668">
    <property type="entry name" value="MtlR-like"/>
    <property type="match status" value="1"/>
</dbReference>
<protein>
    <recommendedName>
        <fullName evidence="1">DUF4145 domain-containing protein</fullName>
    </recommendedName>
</protein>
<dbReference type="Pfam" id="PF13643">
    <property type="entry name" value="DUF4145"/>
    <property type="match status" value="1"/>
</dbReference>
<organism evidence="2 3">
    <name type="scientific">Algoriphagus pacificus</name>
    <dbReference type="NCBI Taxonomy" id="2811234"/>
    <lineage>
        <taxon>Bacteria</taxon>
        <taxon>Pseudomonadati</taxon>
        <taxon>Bacteroidota</taxon>
        <taxon>Cytophagia</taxon>
        <taxon>Cytophagales</taxon>
        <taxon>Cyclobacteriaceae</taxon>
        <taxon>Algoriphagus</taxon>
    </lineage>
</organism>
<evidence type="ECO:0000259" key="1">
    <source>
        <dbReference type="Pfam" id="PF13643"/>
    </source>
</evidence>
<dbReference type="Gene3D" id="1.20.120.330">
    <property type="entry name" value="Nucleotidyltransferases domain 2"/>
    <property type="match status" value="1"/>
</dbReference>
<evidence type="ECO:0000313" key="3">
    <source>
        <dbReference type="Proteomes" id="UP000664480"/>
    </source>
</evidence>